<protein>
    <submittedName>
        <fullName evidence="6">Fimbrial protein</fullName>
    </submittedName>
</protein>
<name>A0A0N1JRI9_9NEIS</name>
<evidence type="ECO:0000256" key="4">
    <source>
        <dbReference type="SAM" id="SignalP"/>
    </source>
</evidence>
<keyword evidence="7" id="KW-1185">Reference proteome</keyword>
<dbReference type="InterPro" id="IPR008966">
    <property type="entry name" value="Adhesion_dom_sf"/>
</dbReference>
<evidence type="ECO:0000256" key="1">
    <source>
        <dbReference type="ARBA" id="ARBA00004561"/>
    </source>
</evidence>
<dbReference type="Proteomes" id="UP000037939">
    <property type="component" value="Unassembled WGS sequence"/>
</dbReference>
<evidence type="ECO:0000259" key="5">
    <source>
        <dbReference type="Pfam" id="PF00419"/>
    </source>
</evidence>
<dbReference type="Gene3D" id="2.60.40.3310">
    <property type="match status" value="1"/>
</dbReference>
<proteinExistence type="inferred from homology"/>
<dbReference type="PANTHER" id="PTHR33420">
    <property type="entry name" value="FIMBRIAL SUBUNIT ELFA-RELATED"/>
    <property type="match status" value="1"/>
</dbReference>
<keyword evidence="4" id="KW-0732">Signal</keyword>
<dbReference type="EMBL" id="LAQT01000035">
    <property type="protein sequence ID" value="KPC49786.1"/>
    <property type="molecule type" value="Genomic_DNA"/>
</dbReference>
<dbReference type="GO" id="GO:0043709">
    <property type="term" value="P:cell adhesion involved in single-species biofilm formation"/>
    <property type="evidence" value="ECO:0007669"/>
    <property type="project" value="TreeGrafter"/>
</dbReference>
<comment type="caution">
    <text evidence="6">The sequence shown here is derived from an EMBL/GenBank/DDBJ whole genome shotgun (WGS) entry which is preliminary data.</text>
</comment>
<feature type="chain" id="PRO_5005875080" evidence="4">
    <location>
        <begin position="38"/>
        <end position="379"/>
    </location>
</feature>
<evidence type="ECO:0000313" key="6">
    <source>
        <dbReference type="EMBL" id="KPC49786.1"/>
    </source>
</evidence>
<evidence type="ECO:0000256" key="3">
    <source>
        <dbReference type="ARBA" id="ARBA00023263"/>
    </source>
</evidence>
<comment type="subcellular location">
    <subcellularLocation>
        <location evidence="1">Fimbrium</location>
    </subcellularLocation>
</comment>
<dbReference type="Gene3D" id="2.60.40.1090">
    <property type="entry name" value="Fimbrial-type adhesion domain"/>
    <property type="match status" value="1"/>
</dbReference>
<dbReference type="AlphaFoldDB" id="A0A0N1JRI9"/>
<feature type="signal peptide" evidence="4">
    <location>
        <begin position="1"/>
        <end position="37"/>
    </location>
</feature>
<reference evidence="6 7" key="1">
    <citation type="submission" date="2015-07" db="EMBL/GenBank/DDBJ databases">
        <title>Draft genome sequence of the Amantichitinum ursilacus IGB-41, a new chitin-degrading bacterium.</title>
        <authorList>
            <person name="Kirstahler P."/>
            <person name="Guenther M."/>
            <person name="Grumaz C."/>
            <person name="Rupp S."/>
            <person name="Zibek S."/>
            <person name="Sohn K."/>
        </authorList>
    </citation>
    <scope>NUCLEOTIDE SEQUENCE [LARGE SCALE GENOMIC DNA]</scope>
    <source>
        <strain evidence="6 7">IGB-41</strain>
    </source>
</reference>
<dbReference type="GO" id="GO:0009289">
    <property type="term" value="C:pilus"/>
    <property type="evidence" value="ECO:0007669"/>
    <property type="project" value="UniProtKB-SubCell"/>
</dbReference>
<evidence type="ECO:0000256" key="2">
    <source>
        <dbReference type="ARBA" id="ARBA00006671"/>
    </source>
</evidence>
<feature type="domain" description="Fimbrial-type adhesion" evidence="5">
    <location>
        <begin position="228"/>
        <end position="379"/>
    </location>
</feature>
<sequence>MSLFQSRLISPALAAWRKRLMLLGVLLLTLLPALAQAACVNASGRYNTLLNVVARSVRVQADLAEGASLGAWSSTAVASGAQRSINYGLINCTGGGGSFGWMGDAVAGAGGVYPTGVPGIGIRFRLSGILVDQAHGVVMPVSLESGGARIPLADGKYLGNTVPWIFTYTLVKTGPIALNAVKPYATFNLASAGLENVWVGGDGDTVQGGAASRYVPFSLSAPGDWALVPATCFVTTPVMTVPLNSALLRFFQNNEQNIGLTPFNVGLTCPGGAQSLKRVSMLLSDNVKLGNSSNTLALTLDSTASGVGIQVLWQGAPVQFQADPTDTTGTTPASTLAVGTISGGSFNIPLSARYIATEGNENVEVGTVNARMTLTVYYD</sequence>
<dbReference type="RefSeq" id="WP_053939439.1">
    <property type="nucleotide sequence ID" value="NZ_LAQT01000035.1"/>
</dbReference>
<gene>
    <name evidence="6" type="ORF">WG78_19270</name>
</gene>
<organism evidence="6 7">
    <name type="scientific">Amantichitinum ursilacus</name>
    <dbReference type="NCBI Taxonomy" id="857265"/>
    <lineage>
        <taxon>Bacteria</taxon>
        <taxon>Pseudomonadati</taxon>
        <taxon>Pseudomonadota</taxon>
        <taxon>Betaproteobacteria</taxon>
        <taxon>Neisseriales</taxon>
        <taxon>Chitinibacteraceae</taxon>
        <taxon>Amantichitinum</taxon>
    </lineage>
</organism>
<dbReference type="InterPro" id="IPR050263">
    <property type="entry name" value="Bact_Fimbrial_Adh_Pro"/>
</dbReference>
<dbReference type="PANTHER" id="PTHR33420:SF14">
    <property type="entry name" value="TYPE 1 FIMBRIN D-MANNOSE SPECIFIC ADHESIN"/>
    <property type="match status" value="1"/>
</dbReference>
<dbReference type="InterPro" id="IPR000259">
    <property type="entry name" value="Adhesion_dom_fimbrial"/>
</dbReference>
<keyword evidence="3" id="KW-0281">Fimbrium</keyword>
<evidence type="ECO:0000313" key="7">
    <source>
        <dbReference type="Proteomes" id="UP000037939"/>
    </source>
</evidence>
<accession>A0A0N1JRI9</accession>
<dbReference type="STRING" id="857265.WG78_19270"/>
<comment type="similarity">
    <text evidence="2">Belongs to the fimbrial protein family.</text>
</comment>
<dbReference type="InterPro" id="IPR036937">
    <property type="entry name" value="Adhesion_dom_fimbrial_sf"/>
</dbReference>
<dbReference type="Pfam" id="PF00419">
    <property type="entry name" value="Fimbrial"/>
    <property type="match status" value="1"/>
</dbReference>
<dbReference type="SUPFAM" id="SSF49401">
    <property type="entry name" value="Bacterial adhesins"/>
    <property type="match status" value="1"/>
</dbReference>